<evidence type="ECO:0000256" key="5">
    <source>
        <dbReference type="ARBA" id="ARBA00022475"/>
    </source>
</evidence>
<comment type="subcellular location">
    <subcellularLocation>
        <location evidence="1">Cell inner membrane</location>
        <topology evidence="1">Multi-pass membrane protein</topology>
    </subcellularLocation>
    <subcellularLocation>
        <location evidence="12">Cell membrane</location>
        <topology evidence="12">Multi-pass membrane protein</topology>
    </subcellularLocation>
</comment>
<dbReference type="Pfam" id="PF13632">
    <property type="entry name" value="Glyco_trans_2_3"/>
    <property type="match status" value="1"/>
</dbReference>
<evidence type="ECO:0000256" key="12">
    <source>
        <dbReference type="HAMAP-Rule" id="MF_01072"/>
    </source>
</evidence>
<name>A0A318QEA5_9PROT</name>
<dbReference type="NCBIfam" id="NF003956">
    <property type="entry name" value="PRK05454.1-3"/>
    <property type="match status" value="1"/>
</dbReference>
<feature type="region of interest" description="Disordered" evidence="13">
    <location>
        <begin position="1"/>
        <end position="21"/>
    </location>
</feature>
<keyword evidence="9 12" id="KW-0812">Transmembrane</keyword>
<dbReference type="NCBIfam" id="NF003962">
    <property type="entry name" value="PRK05454.2-5"/>
    <property type="match status" value="1"/>
</dbReference>
<comment type="pathway">
    <text evidence="2 12">Glycan metabolism; osmoregulated periplasmic glucan (OPG) biosynthesis.</text>
</comment>
<evidence type="ECO:0000256" key="7">
    <source>
        <dbReference type="ARBA" id="ARBA00022676"/>
    </source>
</evidence>
<dbReference type="UniPathway" id="UPA00637"/>
<comment type="caution">
    <text evidence="15">The sequence shown here is derived from an EMBL/GenBank/DDBJ whole genome shotgun (WGS) entry which is preliminary data.</text>
</comment>
<reference evidence="15 16" key="1">
    <citation type="submission" date="2017-07" db="EMBL/GenBank/DDBJ databases">
        <title>A draft genome sequence of Komagataeibacter sp. T5K1.</title>
        <authorList>
            <person name="Skraban J."/>
            <person name="Cleenwerck I."/>
            <person name="Vandamme P."/>
            <person name="Trcek J."/>
        </authorList>
    </citation>
    <scope>NUCLEOTIDE SEQUENCE [LARGE SCALE GENOMIC DNA]</scope>
    <source>
        <strain evidence="15 16">T5K1</strain>
    </source>
</reference>
<feature type="transmembrane region" description="Helical" evidence="12">
    <location>
        <begin position="421"/>
        <end position="446"/>
    </location>
</feature>
<dbReference type="PANTHER" id="PTHR43867:SF5">
    <property type="entry name" value="GLUCANS BIOSYNTHESIS GLUCOSYLTRANSFERASE H"/>
    <property type="match status" value="1"/>
</dbReference>
<dbReference type="SUPFAM" id="SSF53448">
    <property type="entry name" value="Nucleotide-diphospho-sugar transferases"/>
    <property type="match status" value="1"/>
</dbReference>
<keyword evidence="6" id="KW-0997">Cell inner membrane</keyword>
<dbReference type="AlphaFoldDB" id="A0A318QEA5"/>
<dbReference type="InterPro" id="IPR050321">
    <property type="entry name" value="Glycosyltr_2/OpgH_subfam"/>
</dbReference>
<proteinExistence type="inferred from homology"/>
<dbReference type="RefSeq" id="WP_110527927.1">
    <property type="nucleotide sequence ID" value="NZ_NOXG01000003.1"/>
</dbReference>
<dbReference type="Gene3D" id="3.90.550.10">
    <property type="entry name" value="Spore Coat Polysaccharide Biosynthesis Protein SpsA, Chain A"/>
    <property type="match status" value="1"/>
</dbReference>
<evidence type="ECO:0000256" key="1">
    <source>
        <dbReference type="ARBA" id="ARBA00004429"/>
    </source>
</evidence>
<evidence type="ECO:0000256" key="8">
    <source>
        <dbReference type="ARBA" id="ARBA00022679"/>
    </source>
</evidence>
<evidence type="ECO:0000256" key="11">
    <source>
        <dbReference type="ARBA" id="ARBA00023136"/>
    </source>
</evidence>
<dbReference type="GO" id="GO:0005886">
    <property type="term" value="C:plasma membrane"/>
    <property type="evidence" value="ECO:0007669"/>
    <property type="project" value="UniProtKB-SubCell"/>
</dbReference>
<dbReference type="InterPro" id="IPR023725">
    <property type="entry name" value="Glucans_biosynth_gluTrFase_H"/>
</dbReference>
<evidence type="ECO:0000313" key="16">
    <source>
        <dbReference type="Proteomes" id="UP000247609"/>
    </source>
</evidence>
<dbReference type="GO" id="GO:0009250">
    <property type="term" value="P:glucan biosynthetic process"/>
    <property type="evidence" value="ECO:0007669"/>
    <property type="project" value="UniProtKB-UniRule"/>
</dbReference>
<feature type="transmembrane region" description="Helical" evidence="12">
    <location>
        <begin position="565"/>
        <end position="583"/>
    </location>
</feature>
<evidence type="ECO:0000313" key="15">
    <source>
        <dbReference type="EMBL" id="PYD76194.1"/>
    </source>
</evidence>
<protein>
    <recommendedName>
        <fullName evidence="4 12">Glucans biosynthesis glucosyltransferase H</fullName>
        <ecNumber evidence="12">2.4.1.-</ecNumber>
    </recommendedName>
</protein>
<dbReference type="HAMAP" id="MF_01072">
    <property type="entry name" value="MdoH_OpgH"/>
    <property type="match status" value="1"/>
</dbReference>
<comment type="function">
    <text evidence="12">Involved in the biosynthesis of osmoregulated periplasmic glucans (OPGs).</text>
</comment>
<keyword evidence="7 12" id="KW-0328">Glycosyltransferase</keyword>
<dbReference type="InterPro" id="IPR001173">
    <property type="entry name" value="Glyco_trans_2-like"/>
</dbReference>
<feature type="transmembrane region" description="Helical" evidence="12">
    <location>
        <begin position="589"/>
        <end position="611"/>
    </location>
</feature>
<evidence type="ECO:0000256" key="6">
    <source>
        <dbReference type="ARBA" id="ARBA00022519"/>
    </source>
</evidence>
<dbReference type="GO" id="GO:0016758">
    <property type="term" value="F:hexosyltransferase activity"/>
    <property type="evidence" value="ECO:0007669"/>
    <property type="project" value="UniProtKB-UniRule"/>
</dbReference>
<dbReference type="Proteomes" id="UP000247609">
    <property type="component" value="Unassembled WGS sequence"/>
</dbReference>
<dbReference type="InterPro" id="IPR029044">
    <property type="entry name" value="Nucleotide-diphossugar_trans"/>
</dbReference>
<evidence type="ECO:0000256" key="9">
    <source>
        <dbReference type="ARBA" id="ARBA00022692"/>
    </source>
</evidence>
<sequence>MDAVTRGAATGHSGVQSTPQPQAAATAGTYATLPPPAPLDMPVHPLSQLPPGGHAGTPVTQWSGIVARRCLVLGGALALTGWATYEMNLVFNAISVSIAGIIMLVLFVVLFLWIALAFTSALAGFGSLMAKGGLGLGIHRDGPLPTLRTRTALLMPTYNEDPGRVMAGLRAICDSLVATGQAAAFDLFILSDTTDPDVWVAEEEAYMALRRAAGGGVRIYYRRRAQNIDRKAGNVAEWVRRFGAAYEQMITLDADSVMAGDTIVRLTAAMEANPGVGLIQSLPVIVNGTTLFARMQQFAGRVYGPLIAHGIAWWHGSEGNYWGHNAVIRTRAFAEQAALPHLPGRKPFGGAIMSHDFVEAALMRRGGWAIHMVPALMGSYEESPPSLTDIAIRDRRWCQGNLQHAKVLSARGLHWISRLHMLMGIGSYVTSPLWLVFLLAGILVSLQNRFSRPEYFGDTKILYPHWPHVDPVQARFMFLCTMGILLAPKMLAYVALLFDGRLRRGCGGAVRAALSMVVETVLGGLVAPVAMLIQTMGVISILMGRDSGWNAQRRDDGGVPVMQNARLYAGYTAFGVVLGIAAWSVSLSLFLWMLPVLLGLVLAIPLAILTGNRAAGQELRRMGLLLIPEETSPPDVLARAVRNLRDMAGHPIADALATLRSHPALLALHCAMLPPPRHRGDPIDANLLVGLVKLQEASDLQAARAVLSPREKAAVLGNAEGLRLLEALPATG</sequence>
<dbReference type="NCBIfam" id="NF003958">
    <property type="entry name" value="PRK05454.2-1"/>
    <property type="match status" value="1"/>
</dbReference>
<evidence type="ECO:0000256" key="13">
    <source>
        <dbReference type="SAM" id="MobiDB-lite"/>
    </source>
</evidence>
<keyword evidence="10 12" id="KW-1133">Transmembrane helix</keyword>
<comment type="similarity">
    <text evidence="3 12">Belongs to the glycosyltransferase 2 family. OpgH subfamily.</text>
</comment>
<evidence type="ECO:0000256" key="3">
    <source>
        <dbReference type="ARBA" id="ARBA00009337"/>
    </source>
</evidence>
<evidence type="ECO:0000256" key="4">
    <source>
        <dbReference type="ARBA" id="ARBA00020585"/>
    </source>
</evidence>
<dbReference type="CDD" id="cd04191">
    <property type="entry name" value="Glucan_BSP_MdoH"/>
    <property type="match status" value="1"/>
</dbReference>
<organism evidence="15 16">
    <name type="scientific">Novacetimonas pomaceti</name>
    <dbReference type="NCBI Taxonomy" id="2021998"/>
    <lineage>
        <taxon>Bacteria</taxon>
        <taxon>Pseudomonadati</taxon>
        <taxon>Pseudomonadota</taxon>
        <taxon>Alphaproteobacteria</taxon>
        <taxon>Acetobacterales</taxon>
        <taxon>Acetobacteraceae</taxon>
        <taxon>Novacetimonas</taxon>
    </lineage>
</organism>
<gene>
    <name evidence="12" type="primary">opgH</name>
    <name evidence="15" type="ORF">CFR71_04880</name>
</gene>
<accession>A0A318QEA5</accession>
<evidence type="ECO:0000256" key="2">
    <source>
        <dbReference type="ARBA" id="ARBA00005001"/>
    </source>
</evidence>
<keyword evidence="11 12" id="KW-0472">Membrane</keyword>
<feature type="transmembrane region" description="Helical" evidence="12">
    <location>
        <begin position="97"/>
        <end position="130"/>
    </location>
</feature>
<feature type="transmembrane region" description="Helical" evidence="12">
    <location>
        <begin position="528"/>
        <end position="544"/>
    </location>
</feature>
<keyword evidence="8 12" id="KW-0808">Transferase</keyword>
<dbReference type="EC" id="2.4.1.-" evidence="12"/>
<dbReference type="EMBL" id="NOXG01000003">
    <property type="protein sequence ID" value="PYD76194.1"/>
    <property type="molecule type" value="Genomic_DNA"/>
</dbReference>
<keyword evidence="5 12" id="KW-1003">Cell membrane</keyword>
<evidence type="ECO:0000256" key="10">
    <source>
        <dbReference type="ARBA" id="ARBA00022989"/>
    </source>
</evidence>
<evidence type="ECO:0000259" key="14">
    <source>
        <dbReference type="Pfam" id="PF13632"/>
    </source>
</evidence>
<feature type="transmembrane region" description="Helical" evidence="12">
    <location>
        <begin position="476"/>
        <end position="498"/>
    </location>
</feature>
<dbReference type="PANTHER" id="PTHR43867">
    <property type="entry name" value="CELLULOSE SYNTHASE CATALYTIC SUBUNIT A [UDP-FORMING]"/>
    <property type="match status" value="1"/>
</dbReference>
<feature type="domain" description="Glycosyltransferase 2-like" evidence="14">
    <location>
        <begin position="250"/>
        <end position="443"/>
    </location>
</feature>